<gene>
    <name evidence="3" type="ORF">EUBVEN_01246</name>
</gene>
<evidence type="ECO:0000313" key="3">
    <source>
        <dbReference type="EMBL" id="EDM51338.1"/>
    </source>
</evidence>
<dbReference type="HOGENOM" id="CLU_2023282_0_0_9"/>
<name>A5Z6B3_9FIRM</name>
<dbReference type="Pfam" id="PF08955">
    <property type="entry name" value="BofC_C"/>
    <property type="match status" value="1"/>
</dbReference>
<sequence>MQGVEKMSKRAYIFYLLVLIIGFGIAYVSGIRFGTNNNVNKYTENKSINTNSLTDENSEVEGYWIIAVDNKLNVYKKDKKTIMAETDIDISDFSLKEKNMLQNGVYYENAEELFKYLESNTS</sequence>
<dbReference type="Proteomes" id="UP000006000">
    <property type="component" value="Unassembled WGS sequence"/>
</dbReference>
<keyword evidence="1" id="KW-1133">Transmembrane helix</keyword>
<accession>A5Z6B3</accession>
<proteinExistence type="predicted"/>
<reference evidence="3 4" key="1">
    <citation type="submission" date="2007-03" db="EMBL/GenBank/DDBJ databases">
        <authorList>
            <person name="Fulton L."/>
            <person name="Clifton S."/>
            <person name="Fulton B."/>
            <person name="Xu J."/>
            <person name="Minx P."/>
            <person name="Pepin K.H."/>
            <person name="Johnson M."/>
            <person name="Thiruvilangam P."/>
            <person name="Bhonagiri V."/>
            <person name="Nash W.E."/>
            <person name="Mardis E.R."/>
            <person name="Wilson R.K."/>
        </authorList>
    </citation>
    <scope>NUCLEOTIDE SEQUENCE [LARGE SCALE GENOMIC DNA]</scope>
    <source>
        <strain evidence="3 4">ATCC 27560</strain>
    </source>
</reference>
<keyword evidence="1" id="KW-0472">Membrane</keyword>
<keyword evidence="1" id="KW-0812">Transmembrane</keyword>
<dbReference type="EMBL" id="AAVL02000033">
    <property type="protein sequence ID" value="EDM51338.1"/>
    <property type="molecule type" value="Genomic_DNA"/>
</dbReference>
<reference evidence="3 4" key="2">
    <citation type="submission" date="2007-04" db="EMBL/GenBank/DDBJ databases">
        <title>Draft genome sequence of Eubacterium ventriosum (ATCC 27560).</title>
        <authorList>
            <person name="Sudarsanam P."/>
            <person name="Ley R."/>
            <person name="Guruge J."/>
            <person name="Turnbaugh P.J."/>
            <person name="Mahowald M."/>
            <person name="Liep D."/>
            <person name="Gordon J."/>
        </authorList>
    </citation>
    <scope>NUCLEOTIDE SEQUENCE [LARGE SCALE GENOMIC DNA]</scope>
    <source>
        <strain evidence="3 4">ATCC 27560</strain>
    </source>
</reference>
<organism evidence="3 4">
    <name type="scientific">Eubacterium ventriosum ATCC 27560</name>
    <dbReference type="NCBI Taxonomy" id="411463"/>
    <lineage>
        <taxon>Bacteria</taxon>
        <taxon>Bacillati</taxon>
        <taxon>Bacillota</taxon>
        <taxon>Clostridia</taxon>
        <taxon>Eubacteriales</taxon>
        <taxon>Eubacteriaceae</taxon>
        <taxon>Eubacterium</taxon>
    </lineage>
</organism>
<feature type="transmembrane region" description="Helical" evidence="1">
    <location>
        <begin position="12"/>
        <end position="31"/>
    </location>
</feature>
<dbReference type="STRING" id="411463.EUBVEN_01246"/>
<evidence type="ECO:0000256" key="1">
    <source>
        <dbReference type="SAM" id="Phobius"/>
    </source>
</evidence>
<evidence type="ECO:0000259" key="2">
    <source>
        <dbReference type="Pfam" id="PF08955"/>
    </source>
</evidence>
<feature type="domain" description="Bypass of forespore C C-terminal" evidence="2">
    <location>
        <begin position="61"/>
        <end position="118"/>
    </location>
</feature>
<dbReference type="InterPro" id="IPR015050">
    <property type="entry name" value="BofC_C"/>
</dbReference>
<comment type="caution">
    <text evidence="3">The sequence shown here is derived from an EMBL/GenBank/DDBJ whole genome shotgun (WGS) entry which is preliminary data.</text>
</comment>
<dbReference type="AlphaFoldDB" id="A5Z6B3"/>
<evidence type="ECO:0000313" key="4">
    <source>
        <dbReference type="Proteomes" id="UP000006000"/>
    </source>
</evidence>
<protein>
    <recommendedName>
        <fullName evidence="2">Bypass of forespore C C-terminal domain-containing protein</fullName>
    </recommendedName>
</protein>